<dbReference type="Proteomes" id="UP000266861">
    <property type="component" value="Unassembled WGS sequence"/>
</dbReference>
<dbReference type="SUPFAM" id="SSF52833">
    <property type="entry name" value="Thioredoxin-like"/>
    <property type="match status" value="1"/>
</dbReference>
<dbReference type="InterPro" id="IPR024253">
    <property type="entry name" value="Phosducin_thioredoxin-like_dom"/>
</dbReference>
<reference evidence="3 4" key="1">
    <citation type="submission" date="2018-08" db="EMBL/GenBank/DDBJ databases">
        <title>Genome and evolution of the arbuscular mycorrhizal fungus Diversispora epigaea (formerly Glomus versiforme) and its bacterial endosymbionts.</title>
        <authorList>
            <person name="Sun X."/>
            <person name="Fei Z."/>
            <person name="Harrison M."/>
        </authorList>
    </citation>
    <scope>NUCLEOTIDE SEQUENCE [LARGE SCALE GENOMIC DNA]</scope>
    <source>
        <strain evidence="3 4">IT104</strain>
    </source>
</reference>
<dbReference type="OrthoDB" id="10257948at2759"/>
<feature type="domain" description="Phosducin" evidence="2">
    <location>
        <begin position="13"/>
        <end position="195"/>
    </location>
</feature>
<dbReference type="EMBL" id="PQFF01000239">
    <property type="protein sequence ID" value="RHZ71235.1"/>
    <property type="molecule type" value="Genomic_DNA"/>
</dbReference>
<comment type="caution">
    <text evidence="3">The sequence shown here is derived from an EMBL/GenBank/DDBJ whole genome shotgun (WGS) entry which is preliminary data.</text>
</comment>
<sequence length="223" mass="25661">MSSHDEQEITQDTAVDERVQEVLDKVIETRNNNGDSLTEDEIFEELENDDDFAVASFREKRMEQLKQEMMKLQEMRQNDHGSCTEILSEKEILKITTTSKLCVVHFFHKEFRRCKIMDKHLTTIAQRHFKTKFVKIDVENANFLVTKLGIQVLPCVISFVDGIVIDRIVGFEDLGNTDSFTTAALELSLSKSGVISLPETPKKNERKSIFGFAETNEEDYDDD</sequence>
<protein>
    <recommendedName>
        <fullName evidence="2">Phosducin domain-containing protein</fullName>
    </recommendedName>
</protein>
<dbReference type="CDD" id="cd02989">
    <property type="entry name" value="Phd_like_TxnDC9"/>
    <property type="match status" value="1"/>
</dbReference>
<comment type="similarity">
    <text evidence="1">Belongs to the phosducin family.</text>
</comment>
<dbReference type="Pfam" id="PF02114">
    <property type="entry name" value="Phosducin"/>
    <property type="match status" value="1"/>
</dbReference>
<accession>A0A397I6L7</accession>
<dbReference type="STRING" id="1348612.A0A397I6L7"/>
<proteinExistence type="inferred from homology"/>
<keyword evidence="4" id="KW-1185">Reference proteome</keyword>
<dbReference type="PANTHER" id="PTHR21148">
    <property type="entry name" value="THIOREDOXIN DOMAIN-CONTAINING PROTEIN 9"/>
    <property type="match status" value="1"/>
</dbReference>
<organism evidence="3 4">
    <name type="scientific">Diversispora epigaea</name>
    <dbReference type="NCBI Taxonomy" id="1348612"/>
    <lineage>
        <taxon>Eukaryota</taxon>
        <taxon>Fungi</taxon>
        <taxon>Fungi incertae sedis</taxon>
        <taxon>Mucoromycota</taxon>
        <taxon>Glomeromycotina</taxon>
        <taxon>Glomeromycetes</taxon>
        <taxon>Diversisporales</taxon>
        <taxon>Diversisporaceae</taxon>
        <taxon>Diversispora</taxon>
    </lineage>
</organism>
<dbReference type="Gene3D" id="3.40.30.10">
    <property type="entry name" value="Glutaredoxin"/>
    <property type="match status" value="1"/>
</dbReference>
<gene>
    <name evidence="3" type="ORF">Glove_261g82</name>
</gene>
<name>A0A397I6L7_9GLOM</name>
<evidence type="ECO:0000259" key="2">
    <source>
        <dbReference type="Pfam" id="PF02114"/>
    </source>
</evidence>
<evidence type="ECO:0000313" key="4">
    <source>
        <dbReference type="Proteomes" id="UP000266861"/>
    </source>
</evidence>
<evidence type="ECO:0000313" key="3">
    <source>
        <dbReference type="EMBL" id="RHZ71235.1"/>
    </source>
</evidence>
<dbReference type="AlphaFoldDB" id="A0A397I6L7"/>
<dbReference type="InterPro" id="IPR036249">
    <property type="entry name" value="Thioredoxin-like_sf"/>
</dbReference>
<evidence type="ECO:0000256" key="1">
    <source>
        <dbReference type="ARBA" id="ARBA00009686"/>
    </source>
</evidence>